<evidence type="ECO:0000256" key="1">
    <source>
        <dbReference type="SAM" id="MobiDB-lite"/>
    </source>
</evidence>
<feature type="region of interest" description="Disordered" evidence="1">
    <location>
        <begin position="1"/>
        <end position="24"/>
    </location>
</feature>
<gene>
    <name evidence="2" type="ORF">PVL29_004868</name>
</gene>
<comment type="caution">
    <text evidence="2">The sequence shown here is derived from an EMBL/GenBank/DDBJ whole genome shotgun (WGS) entry which is preliminary data.</text>
</comment>
<keyword evidence="3" id="KW-1185">Reference proteome</keyword>
<dbReference type="AlphaFoldDB" id="A0AA39A922"/>
<dbReference type="Proteomes" id="UP001168098">
    <property type="component" value="Unassembled WGS sequence"/>
</dbReference>
<reference evidence="2 3" key="1">
    <citation type="journal article" date="2023" name="BMC Biotechnol.">
        <title>Vitis rotundifolia cv Carlos genome sequencing.</title>
        <authorList>
            <person name="Huff M."/>
            <person name="Hulse-Kemp A."/>
            <person name="Scheffler B."/>
            <person name="Youngblood R."/>
            <person name="Simpson S."/>
            <person name="Babiker E."/>
            <person name="Staton M."/>
        </authorList>
    </citation>
    <scope>NUCLEOTIDE SEQUENCE [LARGE SCALE GENOMIC DNA]</scope>
    <source>
        <tissue evidence="2">Leaf</tissue>
    </source>
</reference>
<protein>
    <submittedName>
        <fullName evidence="2">Uncharacterized protein</fullName>
    </submittedName>
</protein>
<dbReference type="EMBL" id="JARBHA010000004">
    <property type="protein sequence ID" value="KAJ9703248.1"/>
    <property type="molecule type" value="Genomic_DNA"/>
</dbReference>
<proteinExistence type="predicted"/>
<evidence type="ECO:0000313" key="2">
    <source>
        <dbReference type="EMBL" id="KAJ9703248.1"/>
    </source>
</evidence>
<accession>A0AA39A922</accession>
<evidence type="ECO:0000313" key="3">
    <source>
        <dbReference type="Proteomes" id="UP001168098"/>
    </source>
</evidence>
<organism evidence="2 3">
    <name type="scientific">Vitis rotundifolia</name>
    <name type="common">Muscadine grape</name>
    <dbReference type="NCBI Taxonomy" id="103349"/>
    <lineage>
        <taxon>Eukaryota</taxon>
        <taxon>Viridiplantae</taxon>
        <taxon>Streptophyta</taxon>
        <taxon>Embryophyta</taxon>
        <taxon>Tracheophyta</taxon>
        <taxon>Spermatophyta</taxon>
        <taxon>Magnoliopsida</taxon>
        <taxon>eudicotyledons</taxon>
        <taxon>Gunneridae</taxon>
        <taxon>Pentapetalae</taxon>
        <taxon>rosids</taxon>
        <taxon>Vitales</taxon>
        <taxon>Vitaceae</taxon>
        <taxon>Viteae</taxon>
        <taxon>Vitis</taxon>
    </lineage>
</organism>
<sequence length="80" mass="9173">MGCPNWQEDLSSTEVQEDESKPSEPGIITVSHVGCGTWIKRLYNILDIFPNMPDCWNRSFVDQCCLVHEARFCIPENQTL</sequence>
<name>A0AA39A922_VITRO</name>